<evidence type="ECO:0000256" key="1">
    <source>
        <dbReference type="SAM" id="MobiDB-lite"/>
    </source>
</evidence>
<feature type="region of interest" description="Disordered" evidence="1">
    <location>
        <begin position="1"/>
        <end position="25"/>
    </location>
</feature>
<feature type="region of interest" description="Disordered" evidence="1">
    <location>
        <begin position="61"/>
        <end position="106"/>
    </location>
</feature>
<feature type="compositionally biased region" description="Basic residues" evidence="1">
    <location>
        <begin position="119"/>
        <end position="139"/>
    </location>
</feature>
<feature type="compositionally biased region" description="Basic residues" evidence="1">
    <location>
        <begin position="8"/>
        <end position="20"/>
    </location>
</feature>
<organism evidence="2">
    <name type="scientific">viral metagenome</name>
    <dbReference type="NCBI Taxonomy" id="1070528"/>
    <lineage>
        <taxon>unclassified sequences</taxon>
        <taxon>metagenomes</taxon>
        <taxon>organismal metagenomes</taxon>
    </lineage>
</organism>
<evidence type="ECO:0000313" key="2">
    <source>
        <dbReference type="EMBL" id="QHT94818.1"/>
    </source>
</evidence>
<accession>A0A6C0INP3</accession>
<name>A0A6C0INP3_9ZZZZ</name>
<dbReference type="AlphaFoldDB" id="A0A6C0INP3"/>
<feature type="region of interest" description="Disordered" evidence="1">
    <location>
        <begin position="118"/>
        <end position="139"/>
    </location>
</feature>
<reference evidence="2" key="1">
    <citation type="journal article" date="2020" name="Nature">
        <title>Giant virus diversity and host interactions through global metagenomics.</title>
        <authorList>
            <person name="Schulz F."/>
            <person name="Roux S."/>
            <person name="Paez-Espino D."/>
            <person name="Jungbluth S."/>
            <person name="Walsh D.A."/>
            <person name="Denef V.J."/>
            <person name="McMahon K.D."/>
            <person name="Konstantinidis K.T."/>
            <person name="Eloe-Fadrosh E.A."/>
            <person name="Kyrpides N.C."/>
            <person name="Woyke T."/>
        </authorList>
    </citation>
    <scope>NUCLEOTIDE SEQUENCE</scope>
    <source>
        <strain evidence="2">GVMAG-M-3300024261-37</strain>
    </source>
</reference>
<protein>
    <submittedName>
        <fullName evidence="2">Uncharacterized protein</fullName>
    </submittedName>
</protein>
<sequence>MSEYSNKFTRKQRRRERRKTQPGVDKDCCGKCIVDSAVVLSDKVRYCGGKIVDCAKMCAPSNKVHPVETGNAKTGGKTRKRKRRKRKSLKKKGGKRRRTRSKKGGLLLLGAYAAYKMFTSKKNRKRKRAKRKRSYKRKR</sequence>
<proteinExistence type="predicted"/>
<dbReference type="EMBL" id="MN740232">
    <property type="protein sequence ID" value="QHT94818.1"/>
    <property type="molecule type" value="Genomic_DNA"/>
</dbReference>
<feature type="compositionally biased region" description="Basic residues" evidence="1">
    <location>
        <begin position="76"/>
        <end position="103"/>
    </location>
</feature>